<dbReference type="Proteomes" id="UP000324222">
    <property type="component" value="Unassembled WGS sequence"/>
</dbReference>
<evidence type="ECO:0000313" key="2">
    <source>
        <dbReference type="EMBL" id="MPC15671.1"/>
    </source>
</evidence>
<feature type="compositionally biased region" description="Polar residues" evidence="1">
    <location>
        <begin position="7"/>
        <end position="18"/>
    </location>
</feature>
<keyword evidence="3" id="KW-1185">Reference proteome</keyword>
<reference evidence="2 3" key="1">
    <citation type="submission" date="2019-05" db="EMBL/GenBank/DDBJ databases">
        <title>Another draft genome of Portunus trituberculatus and its Hox gene families provides insights of decapod evolution.</title>
        <authorList>
            <person name="Jeong J.-H."/>
            <person name="Song I."/>
            <person name="Kim S."/>
            <person name="Choi T."/>
            <person name="Kim D."/>
            <person name="Ryu S."/>
            <person name="Kim W."/>
        </authorList>
    </citation>
    <scope>NUCLEOTIDE SEQUENCE [LARGE SCALE GENOMIC DNA]</scope>
    <source>
        <tissue evidence="2">Muscle</tissue>
    </source>
</reference>
<protein>
    <submittedName>
        <fullName evidence="2">Uncharacterized protein</fullName>
    </submittedName>
</protein>
<dbReference type="AlphaFoldDB" id="A0A5B7D384"/>
<sequence>MAYQSILEKNQSPDMSCTESKEGEKAELQPGFLRENDTGRQAEQYIYKTGGSRRGVLENGAC</sequence>
<gene>
    <name evidence="2" type="ORF">E2C01_008470</name>
</gene>
<name>A0A5B7D384_PORTR</name>
<dbReference type="EMBL" id="VSRR010000446">
    <property type="protein sequence ID" value="MPC15671.1"/>
    <property type="molecule type" value="Genomic_DNA"/>
</dbReference>
<feature type="region of interest" description="Disordered" evidence="1">
    <location>
        <begin position="1"/>
        <end position="40"/>
    </location>
</feature>
<evidence type="ECO:0000313" key="3">
    <source>
        <dbReference type="Proteomes" id="UP000324222"/>
    </source>
</evidence>
<organism evidence="2 3">
    <name type="scientific">Portunus trituberculatus</name>
    <name type="common">Swimming crab</name>
    <name type="synonym">Neptunus trituberculatus</name>
    <dbReference type="NCBI Taxonomy" id="210409"/>
    <lineage>
        <taxon>Eukaryota</taxon>
        <taxon>Metazoa</taxon>
        <taxon>Ecdysozoa</taxon>
        <taxon>Arthropoda</taxon>
        <taxon>Crustacea</taxon>
        <taxon>Multicrustacea</taxon>
        <taxon>Malacostraca</taxon>
        <taxon>Eumalacostraca</taxon>
        <taxon>Eucarida</taxon>
        <taxon>Decapoda</taxon>
        <taxon>Pleocyemata</taxon>
        <taxon>Brachyura</taxon>
        <taxon>Eubrachyura</taxon>
        <taxon>Portunoidea</taxon>
        <taxon>Portunidae</taxon>
        <taxon>Portuninae</taxon>
        <taxon>Portunus</taxon>
    </lineage>
</organism>
<accession>A0A5B7D384</accession>
<comment type="caution">
    <text evidence="2">The sequence shown here is derived from an EMBL/GenBank/DDBJ whole genome shotgun (WGS) entry which is preliminary data.</text>
</comment>
<proteinExistence type="predicted"/>
<evidence type="ECO:0000256" key="1">
    <source>
        <dbReference type="SAM" id="MobiDB-lite"/>
    </source>
</evidence>